<sequence length="144" mass="16302">MPVVRILRILSNQFSELQGMVSNFACCTCWREAPRAVCPSVVTAHDVIQLLMTLRITGASFTLAEALAFLLSTSWETRGAHDHAYGVVHSGHTDLCVDNCDLFTIFQTLYHAFIFIMGPLQPDGRFHLLRTKFFLLPHQVPKRR</sequence>
<name>A0A091DXQ8_FUKDA</name>
<keyword evidence="2" id="KW-1185">Reference proteome</keyword>
<accession>A0A091DXQ8</accession>
<protein>
    <submittedName>
        <fullName evidence="1">Uncharacterized protein</fullName>
    </submittedName>
</protein>
<dbReference type="Proteomes" id="UP000028990">
    <property type="component" value="Unassembled WGS sequence"/>
</dbReference>
<dbReference type="EMBL" id="KN121889">
    <property type="protein sequence ID" value="KFO35085.1"/>
    <property type="molecule type" value="Genomic_DNA"/>
</dbReference>
<proteinExistence type="predicted"/>
<evidence type="ECO:0000313" key="2">
    <source>
        <dbReference type="Proteomes" id="UP000028990"/>
    </source>
</evidence>
<reference evidence="1 2" key="1">
    <citation type="submission" date="2013-11" db="EMBL/GenBank/DDBJ databases">
        <title>The Damaraland mole rat (Fukomys damarensis) genome and evolution of African mole rats.</title>
        <authorList>
            <person name="Gladyshev V.N."/>
            <person name="Fang X."/>
        </authorList>
    </citation>
    <scope>NUCLEOTIDE SEQUENCE [LARGE SCALE GENOMIC DNA]</scope>
    <source>
        <tissue evidence="1">Liver</tissue>
    </source>
</reference>
<dbReference type="AlphaFoldDB" id="A0A091DXQ8"/>
<evidence type="ECO:0000313" key="1">
    <source>
        <dbReference type="EMBL" id="KFO35085.1"/>
    </source>
</evidence>
<organism evidence="1 2">
    <name type="scientific">Fukomys damarensis</name>
    <name type="common">Damaraland mole rat</name>
    <name type="synonym">Cryptomys damarensis</name>
    <dbReference type="NCBI Taxonomy" id="885580"/>
    <lineage>
        <taxon>Eukaryota</taxon>
        <taxon>Metazoa</taxon>
        <taxon>Chordata</taxon>
        <taxon>Craniata</taxon>
        <taxon>Vertebrata</taxon>
        <taxon>Euteleostomi</taxon>
        <taxon>Mammalia</taxon>
        <taxon>Eutheria</taxon>
        <taxon>Euarchontoglires</taxon>
        <taxon>Glires</taxon>
        <taxon>Rodentia</taxon>
        <taxon>Hystricomorpha</taxon>
        <taxon>Bathyergidae</taxon>
        <taxon>Fukomys</taxon>
    </lineage>
</organism>
<gene>
    <name evidence="1" type="ORF">H920_03483</name>
</gene>